<sequence>MEKFSKIFEDNSEIQGKISELKSELDSIKDLEVAMNHKESGNGVIIKMELSFSGNLKKLSTEALISILGKLNGYIEGIEYEDRKNKMVILFKTFSHKI</sequence>
<gene>
    <name evidence="1" type="ORF">SLAVMIC_00950</name>
</gene>
<protein>
    <submittedName>
        <fullName evidence="1">Uncharacterized protein</fullName>
    </submittedName>
</protein>
<name>A0A8D9C9S8_9VIRU</name>
<accession>A0A8D9C9S8</accession>
<dbReference type="EMBL" id="OU342829">
    <property type="protein sequence ID" value="CAG7581655.1"/>
    <property type="molecule type" value="Genomic_DNA"/>
</dbReference>
<evidence type="ECO:0000313" key="1">
    <source>
        <dbReference type="EMBL" id="CAG7581655.1"/>
    </source>
</evidence>
<proteinExistence type="predicted"/>
<organism evidence="1">
    <name type="scientific">uncultured marine phage</name>
    <dbReference type="NCBI Taxonomy" id="707152"/>
    <lineage>
        <taxon>Viruses</taxon>
        <taxon>environmental samples</taxon>
    </lineage>
</organism>
<reference evidence="1" key="1">
    <citation type="submission" date="2021-06" db="EMBL/GenBank/DDBJ databases">
        <authorList>
            <person name="Gannon L."/>
            <person name="Redgwell R T."/>
            <person name="Michniewski S."/>
            <person name="Harrison D C."/>
            <person name="Millard A."/>
        </authorList>
    </citation>
    <scope>NUCLEOTIDE SEQUENCE</scope>
</reference>